<dbReference type="InParanoid" id="A0A316YCX2"/>
<gene>
    <name evidence="4" type="ORF">FA10DRAFT_187938</name>
</gene>
<accession>A0A316YCX2</accession>
<dbReference type="RefSeq" id="XP_025374718.1">
    <property type="nucleotide sequence ID" value="XM_025518351.1"/>
</dbReference>
<proteinExistence type="predicted"/>
<keyword evidence="5" id="KW-1185">Reference proteome</keyword>
<protein>
    <submittedName>
        <fullName evidence="4">Uncharacterized protein</fullName>
    </submittedName>
</protein>
<dbReference type="PANTHER" id="PTHR13489:SF0">
    <property type="entry name" value="MINI-CHROMOSOME MAINTENANCE COMPLEX-BINDING PROTEIN"/>
    <property type="match status" value="1"/>
</dbReference>
<dbReference type="STRING" id="215250.A0A316YCX2"/>
<dbReference type="GO" id="GO:0003682">
    <property type="term" value="F:chromatin binding"/>
    <property type="evidence" value="ECO:0007669"/>
    <property type="project" value="TreeGrafter"/>
</dbReference>
<evidence type="ECO:0000256" key="1">
    <source>
        <dbReference type="ARBA" id="ARBA00004123"/>
    </source>
</evidence>
<evidence type="ECO:0000256" key="2">
    <source>
        <dbReference type="ARBA" id="ARBA00023242"/>
    </source>
</evidence>
<dbReference type="OrthoDB" id="329666at2759"/>
<dbReference type="GO" id="GO:0006261">
    <property type="term" value="P:DNA-templated DNA replication"/>
    <property type="evidence" value="ECO:0007669"/>
    <property type="project" value="TreeGrafter"/>
</dbReference>
<evidence type="ECO:0000313" key="5">
    <source>
        <dbReference type="Proteomes" id="UP000245768"/>
    </source>
</evidence>
<dbReference type="InterPro" id="IPR019140">
    <property type="entry name" value="MCM_complex-bd"/>
</dbReference>
<dbReference type="Pfam" id="PF09739">
    <property type="entry name" value="MCM_bind"/>
    <property type="match status" value="2"/>
</dbReference>
<dbReference type="GO" id="GO:0005634">
    <property type="term" value="C:nucleus"/>
    <property type="evidence" value="ECO:0007669"/>
    <property type="project" value="UniProtKB-SubCell"/>
</dbReference>
<sequence>MVVASSTEFSKALASPASVVQELFEQQQKQSSSSTSPSPSPSTGLVRDVQAHFDRLFSEADARAKISPLTGKVLKEFFEADRSARPTRLVRWRCMIQDTNMGDEVTPYKLRAADGTWKSALFGGANNGIVTAELDLDPSNMASLTTMYGVSLPGQTDWYRRQVEQPGLSEDAVAMLQLDEAALPALPGVDLATMKRKLPTKKGFGALLKLYDEDLAEALRVANVVDLVGILDEGVPPTSGWAETGAPEHALDESNATSSQPAIHVLSLSPVKTLQDAPPKQGNDAADRGVLLEAITRSLGGDSLSAEWLLLSLLAKIHTRKSSNVLGSLSLNLSHFPSPTSPSSYDNRLPSFFNIISHLLPLSVHQPMSLSHLNEASNAFSPASASSGGLDAGRLQLIDGTLVLLDETSMDEGQLREGGINNIRTLSTVLQTKRLAYAFPFGTNVEMDVDLRFLVVSNGKSFLPLDVQVPLDAKDPARLYSSGGGGRGDDNEAVAMLGGAKADGLRAYLARSQDRIVGITIPEPISEKIQDDFVESRIKGEAQGKPRMEQEDLVRRLNVARLIAASKGSHTVEWDCYREATRLDEQRQERLARLQPSVASASETK</sequence>
<feature type="compositionally biased region" description="Low complexity" evidence="3">
    <location>
        <begin position="31"/>
        <end position="43"/>
    </location>
</feature>
<dbReference type="AlphaFoldDB" id="A0A316YCX2"/>
<dbReference type="Proteomes" id="UP000245768">
    <property type="component" value="Unassembled WGS sequence"/>
</dbReference>
<reference evidence="4 5" key="1">
    <citation type="journal article" date="2018" name="Mol. Biol. Evol.">
        <title>Broad Genomic Sampling Reveals a Smut Pathogenic Ancestry of the Fungal Clade Ustilaginomycotina.</title>
        <authorList>
            <person name="Kijpornyongpan T."/>
            <person name="Mondo S.J."/>
            <person name="Barry K."/>
            <person name="Sandor L."/>
            <person name="Lee J."/>
            <person name="Lipzen A."/>
            <person name="Pangilinan J."/>
            <person name="LaButti K."/>
            <person name="Hainaut M."/>
            <person name="Henrissat B."/>
            <person name="Grigoriev I.V."/>
            <person name="Spatafora J.W."/>
            <person name="Aime M.C."/>
        </authorList>
    </citation>
    <scope>NUCLEOTIDE SEQUENCE [LARGE SCALE GENOMIC DNA]</scope>
    <source>
        <strain evidence="4 5">MCA 4198</strain>
    </source>
</reference>
<dbReference type="PANTHER" id="PTHR13489">
    <property type="entry name" value="MINI-CHROMOSOME MAINTENANCE COMPLEX-BINDING PROTEIN"/>
    <property type="match status" value="1"/>
</dbReference>
<name>A0A316YCX2_9BASI</name>
<feature type="region of interest" description="Disordered" evidence="3">
    <location>
        <begin position="24"/>
        <end position="45"/>
    </location>
</feature>
<comment type="subcellular location">
    <subcellularLocation>
        <location evidence="1">Nucleus</location>
    </subcellularLocation>
</comment>
<dbReference type="EMBL" id="KZ819640">
    <property type="protein sequence ID" value="PWN87520.1"/>
    <property type="molecule type" value="Genomic_DNA"/>
</dbReference>
<evidence type="ECO:0000256" key="3">
    <source>
        <dbReference type="SAM" id="MobiDB-lite"/>
    </source>
</evidence>
<evidence type="ECO:0000313" key="4">
    <source>
        <dbReference type="EMBL" id="PWN87520.1"/>
    </source>
</evidence>
<keyword evidence="2" id="KW-0539">Nucleus</keyword>
<organism evidence="4 5">
    <name type="scientific">Acaromyces ingoldii</name>
    <dbReference type="NCBI Taxonomy" id="215250"/>
    <lineage>
        <taxon>Eukaryota</taxon>
        <taxon>Fungi</taxon>
        <taxon>Dikarya</taxon>
        <taxon>Basidiomycota</taxon>
        <taxon>Ustilaginomycotina</taxon>
        <taxon>Exobasidiomycetes</taxon>
        <taxon>Exobasidiales</taxon>
        <taxon>Cryptobasidiaceae</taxon>
        <taxon>Acaromyces</taxon>
    </lineage>
</organism>
<dbReference type="FunCoup" id="A0A316YCX2">
    <property type="interactions" value="12"/>
</dbReference>
<dbReference type="GeneID" id="37040267"/>